<dbReference type="Pfam" id="PF10455">
    <property type="entry name" value="BAR_2"/>
    <property type="match status" value="1"/>
</dbReference>
<organism evidence="1 2">
    <name type="scientific">Passalora fulva</name>
    <name type="common">Tomato leaf mold</name>
    <name type="synonym">Cladosporium fulvum</name>
    <dbReference type="NCBI Taxonomy" id="5499"/>
    <lineage>
        <taxon>Eukaryota</taxon>
        <taxon>Fungi</taxon>
        <taxon>Dikarya</taxon>
        <taxon>Ascomycota</taxon>
        <taxon>Pezizomycotina</taxon>
        <taxon>Dothideomycetes</taxon>
        <taxon>Dothideomycetidae</taxon>
        <taxon>Mycosphaerellales</taxon>
        <taxon>Mycosphaerellaceae</taxon>
        <taxon>Fulvia</taxon>
    </lineage>
</organism>
<reference evidence="1" key="1">
    <citation type="submission" date="2021-12" db="EMBL/GenBank/DDBJ databases">
        <authorList>
            <person name="Zaccaron A."/>
            <person name="Stergiopoulos I."/>
        </authorList>
    </citation>
    <scope>NUCLEOTIDE SEQUENCE</scope>
    <source>
        <strain evidence="1">Race5_Kim</strain>
    </source>
</reference>
<dbReference type="CDD" id="cd07600">
    <property type="entry name" value="BAR_Gvp36"/>
    <property type="match status" value="1"/>
</dbReference>
<dbReference type="RefSeq" id="XP_047757976.1">
    <property type="nucleotide sequence ID" value="XM_047901622.1"/>
</dbReference>
<accession>A0A9Q8L9W9</accession>
<evidence type="ECO:0000313" key="2">
    <source>
        <dbReference type="Proteomes" id="UP000756132"/>
    </source>
</evidence>
<evidence type="ECO:0000313" key="1">
    <source>
        <dbReference type="EMBL" id="UJO13610.1"/>
    </source>
</evidence>
<dbReference type="InterPro" id="IPR018859">
    <property type="entry name" value="BAR_dom-cont"/>
</dbReference>
<sequence length="312" mass="34515">MDKFKSWTSTVSNSITPFATQSQQWIKERTGNATEKTELPHDYVELETRIDALKQTHSKLLAATSQYANEAYDYPPNVRESFQDLGRSISDKVNLLSKASNASEAQAAFTAPPSAKPQPKTFAHAIARACLSGSQTISTATPQGSTEPDPLAQGLEKLAISSEKVGEARLDQDEKIQGKFLAGWSTTLNQSIKSADKARTAVQNARLQLDAAKSKAAAGGKHEESYTEQQRRAIEQAEDQFVEKVDEATSIMRNVLDTPEPMRNLVELAKAQAEYHMRSAEILEDVAKQLEEIQVEQETEYRKARDGQEVSR</sequence>
<dbReference type="OrthoDB" id="5549748at2759"/>
<dbReference type="OMA" id="NIMFATR"/>
<dbReference type="Proteomes" id="UP000756132">
    <property type="component" value="Chromosome 2"/>
</dbReference>
<protein>
    <recommendedName>
        <fullName evidence="3">BAR domain-containing protein</fullName>
    </recommendedName>
</protein>
<gene>
    <name evidence="1" type="ORF">CLAFUR5_02474</name>
</gene>
<dbReference type="Gene3D" id="1.20.1270.60">
    <property type="entry name" value="Arfaptin homology (AH) domain/BAR domain"/>
    <property type="match status" value="1"/>
</dbReference>
<reference evidence="1" key="2">
    <citation type="journal article" date="2022" name="Microb. Genom.">
        <title>A chromosome-scale genome assembly of the tomato pathogen Cladosporium fulvum reveals a compartmentalized genome architecture and the presence of a dispensable chromosome.</title>
        <authorList>
            <person name="Zaccaron A.Z."/>
            <person name="Chen L.H."/>
            <person name="Samaras A."/>
            <person name="Stergiopoulos I."/>
        </authorList>
    </citation>
    <scope>NUCLEOTIDE SEQUENCE</scope>
    <source>
        <strain evidence="1">Race5_Kim</strain>
    </source>
</reference>
<dbReference type="EMBL" id="CP090164">
    <property type="protein sequence ID" value="UJO13610.1"/>
    <property type="molecule type" value="Genomic_DNA"/>
</dbReference>
<dbReference type="GeneID" id="71982352"/>
<proteinExistence type="predicted"/>
<dbReference type="AlphaFoldDB" id="A0A9Q8L9W9"/>
<dbReference type="SUPFAM" id="SSF103657">
    <property type="entry name" value="BAR/IMD domain-like"/>
    <property type="match status" value="1"/>
</dbReference>
<name>A0A9Q8L9W9_PASFU</name>
<evidence type="ECO:0008006" key="3">
    <source>
        <dbReference type="Google" id="ProtNLM"/>
    </source>
</evidence>
<dbReference type="InterPro" id="IPR027267">
    <property type="entry name" value="AH/BAR_dom_sf"/>
</dbReference>
<dbReference type="KEGG" id="ffu:CLAFUR5_02474"/>
<keyword evidence="2" id="KW-1185">Reference proteome</keyword>